<organism evidence="1 2">
    <name type="scientific">Nicotiana tabacum</name>
    <name type="common">Common tobacco</name>
    <dbReference type="NCBI Taxonomy" id="4097"/>
    <lineage>
        <taxon>Eukaryota</taxon>
        <taxon>Viridiplantae</taxon>
        <taxon>Streptophyta</taxon>
        <taxon>Embryophyta</taxon>
        <taxon>Tracheophyta</taxon>
        <taxon>Spermatophyta</taxon>
        <taxon>Magnoliopsida</taxon>
        <taxon>eudicotyledons</taxon>
        <taxon>Gunneridae</taxon>
        <taxon>Pentapetalae</taxon>
        <taxon>asterids</taxon>
        <taxon>lamiids</taxon>
        <taxon>Solanales</taxon>
        <taxon>Solanaceae</taxon>
        <taxon>Nicotianoideae</taxon>
        <taxon>Nicotianeae</taxon>
        <taxon>Nicotiana</taxon>
    </lineage>
</organism>
<name>A0AC58T4M4_TOBAC</name>
<reference evidence="1" key="1">
    <citation type="journal article" date="2014" name="Nat. Commun.">
        <title>The tobacco genome sequence and its comparison with those of tomato and potato.</title>
        <authorList>
            <person name="Sierro N."/>
            <person name="Battey J.N."/>
            <person name="Ouadi S."/>
            <person name="Bakaher N."/>
            <person name="Bovet L."/>
            <person name="Willig A."/>
            <person name="Goepfert S."/>
            <person name="Peitsch M.C."/>
            <person name="Ivanov N.V."/>
        </authorList>
    </citation>
    <scope>NUCLEOTIDE SEQUENCE [LARGE SCALE GENOMIC DNA]</scope>
</reference>
<sequence length="826" mass="94592">MARKLEIALNSVETLGILYHCSATNTVAERRTKIRNDTLKEAQVEKSLKESTLTDAEKRRKPMDNASGVKGKEVDARTSSDTRDEKEIKLFVKHPSISSPHISSYTNTNIVSDLKEKLTPEQYKIFGTTCFGSFLNMKRCEVQHQLFREFALVTGLNCVDDPEDFQFNTKVPNRIVDTYFSGTKNVKKKDLLKCFDDNNWGHDNDGDAIKISVLYFIHTFIFSSEKNITTIPRLHFNLVESERYSDYPWGKDAFQYHIKSISKKMDSQKKYYSIAGMPLAMQVWFYECCSKVDLKIALRVYIRLPRILNWKSTVNQPTYAYLMNDMFNDQGNMIVYNDIQPSDIELAVIQIPPEGVDVENNPTHSDNNQDDSDDFKSPIPHVSSIPQSKIPPAGISEIKETVLHVKKPADSKSDDLSSLSKDLNSFKDYVMGEFTSLRTLINENFKKLSDQVKANQNTERVYQRKKYTRRHDDGIQMLSDANLQDNPKCQTQSDIAVGENSEAMQRKLNTDIHADQHPHAISTEDTLNASTEVNPICVEVRMEGKTTSEVPCTIPPISDEGVSREVHVLQFELADKFLPSQIPETRIVIHHATKNVDSTPLPSHRNQHPSRWYSSPYESNFDSAGTSVKLTPILDKKYPFEDDLISRPHPTLVIQEYEKWVRDGLLAKHDQKYADTDSNASVAKEEDVVCEYIRGYRLLANVPWHTVDNVLIPFNLKDKLHWILTVVSFKERCINVYDSYRSGGHDMGSKIDKLAKLVPLYLSMSDFYRDKKVIDWSHDSAYSDKAQTDPFDVVFISNLPQQKSGSMYVFNPLDCIIYKSNNMNYF</sequence>
<gene>
    <name evidence="2" type="primary">LOC142172427</name>
</gene>
<keyword evidence="1" id="KW-1185">Reference proteome</keyword>
<dbReference type="RefSeq" id="XP_075092139.1">
    <property type="nucleotide sequence ID" value="XM_075236038.1"/>
</dbReference>
<reference evidence="2" key="2">
    <citation type="submission" date="2025-08" db="UniProtKB">
        <authorList>
            <consortium name="RefSeq"/>
        </authorList>
    </citation>
    <scope>IDENTIFICATION</scope>
    <source>
        <tissue evidence="2">Leaf</tissue>
    </source>
</reference>
<proteinExistence type="predicted"/>
<accession>A0AC58T4M4</accession>
<dbReference type="Proteomes" id="UP000790787">
    <property type="component" value="Chromosome 18"/>
</dbReference>
<protein>
    <submittedName>
        <fullName evidence="2">Uncharacterized protein LOC142172427</fullName>
    </submittedName>
</protein>
<evidence type="ECO:0000313" key="1">
    <source>
        <dbReference type="Proteomes" id="UP000790787"/>
    </source>
</evidence>
<evidence type="ECO:0000313" key="2">
    <source>
        <dbReference type="RefSeq" id="XP_075092139.1"/>
    </source>
</evidence>